<protein>
    <submittedName>
        <fullName evidence="2">27946_t:CDS:1</fullName>
    </submittedName>
</protein>
<reference evidence="2" key="1">
    <citation type="submission" date="2021-06" db="EMBL/GenBank/DDBJ databases">
        <authorList>
            <person name="Kallberg Y."/>
            <person name="Tangrot J."/>
            <person name="Rosling A."/>
        </authorList>
    </citation>
    <scope>NUCLEOTIDE SEQUENCE</scope>
    <source>
        <strain evidence="2">MA453B</strain>
    </source>
</reference>
<keyword evidence="1" id="KW-0812">Transmembrane</keyword>
<evidence type="ECO:0000313" key="2">
    <source>
        <dbReference type="EMBL" id="CAG8470984.1"/>
    </source>
</evidence>
<gene>
    <name evidence="2" type="ORF">DERYTH_LOCUS1455</name>
</gene>
<feature type="transmembrane region" description="Helical" evidence="1">
    <location>
        <begin position="24"/>
        <end position="45"/>
    </location>
</feature>
<keyword evidence="1" id="KW-1133">Transmembrane helix</keyword>
<dbReference type="AlphaFoldDB" id="A0A9N8W292"/>
<dbReference type="Proteomes" id="UP000789405">
    <property type="component" value="Unassembled WGS sequence"/>
</dbReference>
<evidence type="ECO:0000313" key="3">
    <source>
        <dbReference type="Proteomes" id="UP000789405"/>
    </source>
</evidence>
<evidence type="ECO:0000256" key="1">
    <source>
        <dbReference type="SAM" id="Phobius"/>
    </source>
</evidence>
<keyword evidence="1" id="KW-0472">Membrane</keyword>
<proteinExistence type="predicted"/>
<accession>A0A9N8W292</accession>
<comment type="caution">
    <text evidence="2">The sequence shown here is derived from an EMBL/GenBank/DDBJ whole genome shotgun (WGS) entry which is preliminary data.</text>
</comment>
<sequence>MDNETSEDCEKSTSYIKLTSHSKVCTYPFLIPLLIIASLCCRFAVLAAIVALVVLAVLAILVALVILVLVVLAVFVDRLVPRAHTCYDSLDSHVVK</sequence>
<feature type="transmembrane region" description="Helical" evidence="1">
    <location>
        <begin position="51"/>
        <end position="75"/>
    </location>
</feature>
<organism evidence="2 3">
    <name type="scientific">Dentiscutata erythropus</name>
    <dbReference type="NCBI Taxonomy" id="1348616"/>
    <lineage>
        <taxon>Eukaryota</taxon>
        <taxon>Fungi</taxon>
        <taxon>Fungi incertae sedis</taxon>
        <taxon>Mucoromycota</taxon>
        <taxon>Glomeromycotina</taxon>
        <taxon>Glomeromycetes</taxon>
        <taxon>Diversisporales</taxon>
        <taxon>Gigasporaceae</taxon>
        <taxon>Dentiscutata</taxon>
    </lineage>
</organism>
<name>A0A9N8W292_9GLOM</name>
<dbReference type="EMBL" id="CAJVPY010000406">
    <property type="protein sequence ID" value="CAG8470984.1"/>
    <property type="molecule type" value="Genomic_DNA"/>
</dbReference>
<keyword evidence="3" id="KW-1185">Reference proteome</keyword>